<evidence type="ECO:0000256" key="2">
    <source>
        <dbReference type="SAM" id="SignalP"/>
    </source>
</evidence>
<keyword evidence="4" id="KW-1185">Reference proteome</keyword>
<dbReference type="EMBL" id="KE720820">
    <property type="protein sequence ID" value="ERF75096.1"/>
    <property type="molecule type" value="Genomic_DNA"/>
</dbReference>
<feature type="chain" id="PRO_5004611513" evidence="2">
    <location>
        <begin position="21"/>
        <end position="167"/>
    </location>
</feature>
<feature type="compositionally biased region" description="Basic and acidic residues" evidence="1">
    <location>
        <begin position="117"/>
        <end position="130"/>
    </location>
</feature>
<feature type="region of interest" description="Disordered" evidence="1">
    <location>
        <begin position="90"/>
        <end position="167"/>
    </location>
</feature>
<dbReference type="HOGENOM" id="CLU_1594523_0_0_1"/>
<protein>
    <submittedName>
        <fullName evidence="3">Uncharacterized protein</fullName>
    </submittedName>
</protein>
<dbReference type="AlphaFoldDB" id="U1GSX1"/>
<dbReference type="OrthoDB" id="5392207at2759"/>
<dbReference type="RefSeq" id="XP_007787625.1">
    <property type="nucleotide sequence ID" value="XM_007789435.1"/>
</dbReference>
<gene>
    <name evidence="3" type="ORF">EPUS_04878</name>
</gene>
<reference evidence="4" key="1">
    <citation type="journal article" date="2014" name="BMC Genomics">
        <title>Genome characteristics reveal the impact of lichenization on lichen-forming fungus Endocarpon pusillum Hedwig (Verrucariales, Ascomycota).</title>
        <authorList>
            <person name="Wang Y.-Y."/>
            <person name="Liu B."/>
            <person name="Zhang X.-Y."/>
            <person name="Zhou Q.-M."/>
            <person name="Zhang T."/>
            <person name="Li H."/>
            <person name="Yu Y.-F."/>
            <person name="Zhang X.-L."/>
            <person name="Hao X.-Y."/>
            <person name="Wang M."/>
            <person name="Wang L."/>
            <person name="Wei J.-C."/>
        </authorList>
    </citation>
    <scope>NUCLEOTIDE SEQUENCE [LARGE SCALE GENOMIC DNA]</scope>
    <source>
        <strain evidence="4">Z07020 / HMAS-L-300199</strain>
    </source>
</reference>
<evidence type="ECO:0000256" key="1">
    <source>
        <dbReference type="SAM" id="MobiDB-lite"/>
    </source>
</evidence>
<name>U1GSX1_ENDPU</name>
<organism evidence="3 4">
    <name type="scientific">Endocarpon pusillum (strain Z07020 / HMAS-L-300199)</name>
    <name type="common">Lichen-forming fungus</name>
    <dbReference type="NCBI Taxonomy" id="1263415"/>
    <lineage>
        <taxon>Eukaryota</taxon>
        <taxon>Fungi</taxon>
        <taxon>Dikarya</taxon>
        <taxon>Ascomycota</taxon>
        <taxon>Pezizomycotina</taxon>
        <taxon>Eurotiomycetes</taxon>
        <taxon>Chaetothyriomycetidae</taxon>
        <taxon>Verrucariales</taxon>
        <taxon>Verrucariaceae</taxon>
        <taxon>Endocarpon</taxon>
    </lineage>
</organism>
<sequence length="167" mass="17591">MHFQSCLVTALAVLVFESVASPLDDTRLRERIPPNICDGIKGVVDSLKINKATAFCSSYLKIPTATSTVLETVTSPSTTVATITSTSTETISITPSTGPASTSYIFLPGNPPSTPPQRREVETPGPEKRAAAAAAQNAPPNYLRTNAPPPSSHRPAPASAWPPQPQQ</sequence>
<proteinExistence type="predicted"/>
<accession>U1GSX1</accession>
<dbReference type="GeneID" id="19239831"/>
<keyword evidence="2" id="KW-0732">Signal</keyword>
<dbReference type="Proteomes" id="UP000019373">
    <property type="component" value="Unassembled WGS sequence"/>
</dbReference>
<feature type="signal peptide" evidence="2">
    <location>
        <begin position="1"/>
        <end position="20"/>
    </location>
</feature>
<evidence type="ECO:0000313" key="3">
    <source>
        <dbReference type="EMBL" id="ERF75096.1"/>
    </source>
</evidence>
<evidence type="ECO:0000313" key="4">
    <source>
        <dbReference type="Proteomes" id="UP000019373"/>
    </source>
</evidence>